<protein>
    <recommendedName>
        <fullName evidence="1">Crassvirus muzzle protein N-terminal region domain-containing protein</fullName>
    </recommendedName>
</protein>
<accession>A0A8S5UC33</accession>
<evidence type="ECO:0000259" key="1">
    <source>
        <dbReference type="Pfam" id="PF25731"/>
    </source>
</evidence>
<name>A0A8S5UC33_9CAUD</name>
<dbReference type="Pfam" id="PF25731">
    <property type="entry name" value="crAss_MUZ"/>
    <property type="match status" value="1"/>
</dbReference>
<feature type="domain" description="Crassvirus muzzle protein N-terminal region" evidence="1">
    <location>
        <begin position="1"/>
        <end position="67"/>
    </location>
</feature>
<dbReference type="EMBL" id="BK016062">
    <property type="protein sequence ID" value="DAF92012.1"/>
    <property type="molecule type" value="Genomic_DNA"/>
</dbReference>
<sequence length="68" mass="7647">MNTDAADHVLSNDQYRDALNLRYVNNKESAAGSLKVIDGFKNIYKTELGEDIIETSQVGQYGIFFTED</sequence>
<dbReference type="InterPro" id="IPR057889">
    <property type="entry name" value="crAss_MUZ_N"/>
</dbReference>
<reference evidence="2" key="1">
    <citation type="journal article" date="2021" name="Proc. Natl. Acad. Sci. U.S.A.">
        <title>A Catalog of Tens of Thousands of Viruses from Human Metagenomes Reveals Hidden Associations with Chronic Diseases.</title>
        <authorList>
            <person name="Tisza M.J."/>
            <person name="Buck C.B."/>
        </authorList>
    </citation>
    <scope>NUCLEOTIDE SEQUENCE</scope>
    <source>
        <strain evidence="2">CtZkC8</strain>
    </source>
</reference>
<organism evidence="2">
    <name type="scientific">Podoviridae sp. ctZkC8</name>
    <dbReference type="NCBI Taxonomy" id="2825259"/>
    <lineage>
        <taxon>Viruses</taxon>
        <taxon>Duplodnaviria</taxon>
        <taxon>Heunggongvirae</taxon>
        <taxon>Uroviricota</taxon>
        <taxon>Caudoviricetes</taxon>
    </lineage>
</organism>
<evidence type="ECO:0000313" key="2">
    <source>
        <dbReference type="EMBL" id="DAF92012.1"/>
    </source>
</evidence>
<proteinExistence type="predicted"/>